<keyword evidence="1" id="KW-1185">Reference proteome</keyword>
<organism evidence="1 2">
    <name type="scientific">Panagrolaimus davidi</name>
    <dbReference type="NCBI Taxonomy" id="227884"/>
    <lineage>
        <taxon>Eukaryota</taxon>
        <taxon>Metazoa</taxon>
        <taxon>Ecdysozoa</taxon>
        <taxon>Nematoda</taxon>
        <taxon>Chromadorea</taxon>
        <taxon>Rhabditida</taxon>
        <taxon>Tylenchina</taxon>
        <taxon>Panagrolaimomorpha</taxon>
        <taxon>Panagrolaimoidea</taxon>
        <taxon>Panagrolaimidae</taxon>
        <taxon>Panagrolaimus</taxon>
    </lineage>
</organism>
<reference evidence="2" key="1">
    <citation type="submission" date="2022-11" db="UniProtKB">
        <authorList>
            <consortium name="WormBaseParasite"/>
        </authorList>
    </citation>
    <scope>IDENTIFICATION</scope>
</reference>
<dbReference type="Proteomes" id="UP000887578">
    <property type="component" value="Unplaced"/>
</dbReference>
<name>A0A914PMK0_9BILA</name>
<dbReference type="AlphaFoldDB" id="A0A914PMK0"/>
<sequence length="168" mass="19058">MVSNEIKLFVIDQTQTYICYKKCKILINKITKQVIITPKNEDIKPILLSFDRTFVNQRNKLGIFNSIGDPKNYILILPRIKSCKRVFDEIQKGKIINIAENDQNITKLLDILKLINVESNEGFSNVKKSSLQNHSLRGNKNQISDHSSVAIDVKSNGELNMKGSVVAL</sequence>
<proteinExistence type="predicted"/>
<dbReference type="WBParaSite" id="PDA_v2.g17178.t1">
    <property type="protein sequence ID" value="PDA_v2.g17178.t1"/>
    <property type="gene ID" value="PDA_v2.g17178"/>
</dbReference>
<protein>
    <submittedName>
        <fullName evidence="2">Uncharacterized protein</fullName>
    </submittedName>
</protein>
<evidence type="ECO:0000313" key="1">
    <source>
        <dbReference type="Proteomes" id="UP000887578"/>
    </source>
</evidence>
<evidence type="ECO:0000313" key="2">
    <source>
        <dbReference type="WBParaSite" id="PDA_v2.g17178.t1"/>
    </source>
</evidence>
<accession>A0A914PMK0</accession>